<dbReference type="SUPFAM" id="SSF54495">
    <property type="entry name" value="UBC-like"/>
    <property type="match status" value="1"/>
</dbReference>
<keyword evidence="2" id="KW-0472">Membrane</keyword>
<feature type="compositionally biased region" description="Polar residues" evidence="1">
    <location>
        <begin position="219"/>
        <end position="233"/>
    </location>
</feature>
<sequence length="296" mass="33154">MGGIVLLQKKKKSFSYTMQGQYNMRSPAVKRLMKEAQELRQPTEEFFAQPLEDNLFEWHFTVRGPPDSEFDGGIYHGRIILPPDYPMKPPSIILLTPNGRFELNKKICLSISGHHPESWQPSWSIRTALLAIIGFMPTHGNGAIGSLDYTPEERKSLANKSQSWKCPVCGPMNNILLDRSEGPQSAATNQEAKELALQISFKGEAEKTEEPSPSSSSTMDTGNSSINQNSEPESNLHRRIVDTGLDEASQIQVSPNLLTQPNTVQSQSISNKMFTVLIYVVMVMILALLMRRLFFI</sequence>
<keyword evidence="2" id="KW-1133">Transmembrane helix</keyword>
<evidence type="ECO:0000313" key="5">
    <source>
        <dbReference type="RefSeq" id="XP_022238901.1"/>
    </source>
</evidence>
<evidence type="ECO:0000313" key="4">
    <source>
        <dbReference type="Proteomes" id="UP000694941"/>
    </source>
</evidence>
<name>A0ABM1S5J6_LIMPO</name>
<organism evidence="4 5">
    <name type="scientific">Limulus polyphemus</name>
    <name type="common">Atlantic horseshoe crab</name>
    <dbReference type="NCBI Taxonomy" id="6850"/>
    <lineage>
        <taxon>Eukaryota</taxon>
        <taxon>Metazoa</taxon>
        <taxon>Ecdysozoa</taxon>
        <taxon>Arthropoda</taxon>
        <taxon>Chelicerata</taxon>
        <taxon>Merostomata</taxon>
        <taxon>Xiphosura</taxon>
        <taxon>Limulidae</taxon>
        <taxon>Limulus</taxon>
    </lineage>
</organism>
<dbReference type="InterPro" id="IPR016135">
    <property type="entry name" value="UBQ-conjugating_enzyme/RWD"/>
</dbReference>
<keyword evidence="2" id="KW-0812">Transmembrane</keyword>
<dbReference type="CDD" id="cd23799">
    <property type="entry name" value="UBCc_UBE2J"/>
    <property type="match status" value="1"/>
</dbReference>
<dbReference type="RefSeq" id="XP_022238901.1">
    <property type="nucleotide sequence ID" value="XM_022383193.1"/>
</dbReference>
<dbReference type="SMART" id="SM00212">
    <property type="entry name" value="UBCc"/>
    <property type="match status" value="1"/>
</dbReference>
<accession>A0ABM1S5J6</accession>
<evidence type="ECO:0000256" key="1">
    <source>
        <dbReference type="SAM" id="MobiDB-lite"/>
    </source>
</evidence>
<proteinExistence type="predicted"/>
<dbReference type="Proteomes" id="UP000694941">
    <property type="component" value="Unplaced"/>
</dbReference>
<evidence type="ECO:0000259" key="3">
    <source>
        <dbReference type="PROSITE" id="PS50127"/>
    </source>
</evidence>
<keyword evidence="4" id="KW-1185">Reference proteome</keyword>
<dbReference type="GeneID" id="106457320"/>
<feature type="transmembrane region" description="Helical" evidence="2">
    <location>
        <begin position="273"/>
        <end position="290"/>
    </location>
</feature>
<gene>
    <name evidence="5" type="primary">LOC106457320</name>
</gene>
<dbReference type="InterPro" id="IPR000608">
    <property type="entry name" value="UBC"/>
</dbReference>
<feature type="region of interest" description="Disordered" evidence="1">
    <location>
        <begin position="201"/>
        <end position="235"/>
    </location>
</feature>
<dbReference type="PANTHER" id="PTHR24067">
    <property type="entry name" value="UBIQUITIN-CONJUGATING ENZYME E2"/>
    <property type="match status" value="1"/>
</dbReference>
<dbReference type="InterPro" id="IPR050113">
    <property type="entry name" value="Ub_conjugating_enzyme"/>
</dbReference>
<dbReference type="Pfam" id="PF00179">
    <property type="entry name" value="UQ_con"/>
    <property type="match status" value="1"/>
</dbReference>
<evidence type="ECO:0000256" key="2">
    <source>
        <dbReference type="SAM" id="Phobius"/>
    </source>
</evidence>
<reference evidence="5" key="1">
    <citation type="submission" date="2025-08" db="UniProtKB">
        <authorList>
            <consortium name="RefSeq"/>
        </authorList>
    </citation>
    <scope>IDENTIFICATION</scope>
    <source>
        <tissue evidence="5">Muscle</tissue>
    </source>
</reference>
<feature type="domain" description="UBC core" evidence="3">
    <location>
        <begin position="27"/>
        <end position="177"/>
    </location>
</feature>
<dbReference type="PROSITE" id="PS50127">
    <property type="entry name" value="UBC_2"/>
    <property type="match status" value="1"/>
</dbReference>
<protein>
    <submittedName>
        <fullName evidence="5">Ubiquitin-conjugating enzyme E2 J1-like isoform X2</fullName>
    </submittedName>
</protein>
<dbReference type="Gene3D" id="3.10.110.10">
    <property type="entry name" value="Ubiquitin Conjugating Enzyme"/>
    <property type="match status" value="1"/>
</dbReference>